<keyword evidence="2 3" id="KW-0732">Signal</keyword>
<evidence type="ECO:0000256" key="1">
    <source>
        <dbReference type="ARBA" id="ARBA00004196"/>
    </source>
</evidence>
<feature type="domain" description="Periplasmic binding protein" evidence="4">
    <location>
        <begin position="36"/>
        <end position="299"/>
    </location>
</feature>
<evidence type="ECO:0000313" key="5">
    <source>
        <dbReference type="EMBL" id="KRO36653.1"/>
    </source>
</evidence>
<reference evidence="5 6" key="1">
    <citation type="submission" date="2015-10" db="EMBL/GenBank/DDBJ databases">
        <title>Metagenome-Assembled Genomes uncover a global brackish microbiome.</title>
        <authorList>
            <person name="Hugerth L.W."/>
            <person name="Larsson J."/>
            <person name="Alneberg J."/>
            <person name="Lindh M.V."/>
            <person name="Legrand C."/>
            <person name="Pinhassi J."/>
            <person name="Andersson A.F."/>
        </authorList>
    </citation>
    <scope>NUCLEOTIDE SEQUENCE [LARGE SCALE GENOMIC DNA]</scope>
    <source>
        <strain evidence="5">BACL15 MAG-120619-bin91</strain>
    </source>
</reference>
<dbReference type="EMBL" id="LIAM01000002">
    <property type="protein sequence ID" value="KRO36653.1"/>
    <property type="molecule type" value="Genomic_DNA"/>
</dbReference>
<gene>
    <name evidence="5" type="ORF">ABR54_00655</name>
</gene>
<dbReference type="AlphaFoldDB" id="A0A0R2PKY8"/>
<dbReference type="InterPro" id="IPR050555">
    <property type="entry name" value="Bact_Solute-Bind_Prot2"/>
</dbReference>
<dbReference type="SUPFAM" id="SSF53822">
    <property type="entry name" value="Periplasmic binding protein-like I"/>
    <property type="match status" value="1"/>
</dbReference>
<dbReference type="GO" id="GO:0030288">
    <property type="term" value="C:outer membrane-bounded periplasmic space"/>
    <property type="evidence" value="ECO:0007669"/>
    <property type="project" value="TreeGrafter"/>
</dbReference>
<proteinExistence type="predicted"/>
<dbReference type="PROSITE" id="PS51257">
    <property type="entry name" value="PROKAR_LIPOPROTEIN"/>
    <property type="match status" value="1"/>
</dbReference>
<accession>A0A0R2PKY8</accession>
<name>A0A0R2PKY8_9ACTN</name>
<sequence length="356" mass="36681">MKKLRYALTALVAVFALVLTGCSSSSDSAGDGFVGVILPDAASSNRWETADRGFLQAAFDAAGVEVDIQNANGDKEQFATIADQMLTAGAKVLILVNLDSDSAKAVQDKAAAQGVQTIDYDRLTLNGSASFYVSFDNEAVGRLQGEGIKACLDAAGKSSARIVYLNGSPTDNNATLFKAGYDSVLRPSIDGGSYTLVDDQAVPDWDNAKGGVIFEQQLTKAGGKLDAVVSANEGLGLAAIAVLKKNKLNGKVCVSGQDATVDGLRAVLTGDMSNTVYKAIKAEAEAAATLAIALLRGEEATTATGSVDNGTVDVPSVLLVPTGITKANVKDVIADGFQTREAVCEGIEDLCTANGI</sequence>
<dbReference type="Proteomes" id="UP000053274">
    <property type="component" value="Unassembled WGS sequence"/>
</dbReference>
<evidence type="ECO:0000313" key="6">
    <source>
        <dbReference type="Proteomes" id="UP000053274"/>
    </source>
</evidence>
<organism evidence="5 6">
    <name type="scientific">Actinobacteria bacterium BACL15 MAG-120619-bin91</name>
    <dbReference type="NCBI Taxonomy" id="1655562"/>
    <lineage>
        <taxon>Bacteria</taxon>
        <taxon>Bacillati</taxon>
        <taxon>Actinomycetota</taxon>
        <taxon>Actinomycetes</taxon>
        <taxon>Actinomycetes incertae sedis</taxon>
        <taxon>ac1 cluster</taxon>
    </lineage>
</organism>
<dbReference type="Gene3D" id="3.40.50.2300">
    <property type="match status" value="2"/>
</dbReference>
<protein>
    <submittedName>
        <fullName evidence="5">Sugar ABC transporter substrate-binding protein</fullName>
    </submittedName>
</protein>
<feature type="chain" id="PRO_5039010771" evidence="3">
    <location>
        <begin position="30"/>
        <end position="356"/>
    </location>
</feature>
<evidence type="ECO:0000256" key="3">
    <source>
        <dbReference type="SAM" id="SignalP"/>
    </source>
</evidence>
<comment type="subcellular location">
    <subcellularLocation>
        <location evidence="1">Cell envelope</location>
    </subcellularLocation>
</comment>
<dbReference type="InterPro" id="IPR028082">
    <property type="entry name" value="Peripla_BP_I"/>
</dbReference>
<evidence type="ECO:0000259" key="4">
    <source>
        <dbReference type="Pfam" id="PF13407"/>
    </source>
</evidence>
<dbReference type="GO" id="GO:0030246">
    <property type="term" value="F:carbohydrate binding"/>
    <property type="evidence" value="ECO:0007669"/>
    <property type="project" value="TreeGrafter"/>
</dbReference>
<comment type="caution">
    <text evidence="5">The sequence shown here is derived from an EMBL/GenBank/DDBJ whole genome shotgun (WGS) entry which is preliminary data.</text>
</comment>
<dbReference type="PANTHER" id="PTHR30036">
    <property type="entry name" value="D-XYLOSE-BINDING PERIPLASMIC PROTEIN"/>
    <property type="match status" value="1"/>
</dbReference>
<dbReference type="PANTHER" id="PTHR30036:SF1">
    <property type="entry name" value="D-XYLOSE-BINDING PERIPLASMIC PROTEIN"/>
    <property type="match status" value="1"/>
</dbReference>
<evidence type="ECO:0000256" key="2">
    <source>
        <dbReference type="ARBA" id="ARBA00022729"/>
    </source>
</evidence>
<dbReference type="Pfam" id="PF13407">
    <property type="entry name" value="Peripla_BP_4"/>
    <property type="match status" value="1"/>
</dbReference>
<dbReference type="InterPro" id="IPR025997">
    <property type="entry name" value="SBP_2_dom"/>
</dbReference>
<feature type="signal peptide" evidence="3">
    <location>
        <begin position="1"/>
        <end position="29"/>
    </location>
</feature>